<gene>
    <name evidence="4" type="ORF">HNR48_003944</name>
</gene>
<dbReference type="InterPro" id="IPR029016">
    <property type="entry name" value="GAF-like_dom_sf"/>
</dbReference>
<evidence type="ECO:0000256" key="2">
    <source>
        <dbReference type="ARBA" id="ARBA00034247"/>
    </source>
</evidence>
<dbReference type="InParanoid" id="A0A7X0JY12"/>
<dbReference type="Proteomes" id="UP000528457">
    <property type="component" value="Unassembled WGS sequence"/>
</dbReference>
<dbReference type="SUPFAM" id="SSF55781">
    <property type="entry name" value="GAF domain-like"/>
    <property type="match status" value="1"/>
</dbReference>
<comment type="catalytic activity">
    <reaction evidence="2">
        <text>2 GTP = 3',3'-c-di-GMP + 2 diphosphate</text>
        <dbReference type="Rhea" id="RHEA:24898"/>
        <dbReference type="ChEBI" id="CHEBI:33019"/>
        <dbReference type="ChEBI" id="CHEBI:37565"/>
        <dbReference type="ChEBI" id="CHEBI:58805"/>
        <dbReference type="EC" id="2.7.7.65"/>
    </reaction>
</comment>
<sequence length="327" mass="36870">MSELKRCFRNYPPEALDLDQWQTTVDLISRIYGTACGAIVQFNGDEFTALSSSSNDDNFIGPGDTWAWEVKSFCRRVVETRNQLYVNNAVGQKEWSDAPPVCSGPVRSYLGFPIFWPDGEIFGTICSIDTKATEYEESFVDLMAQLRDLVSGELQHLWDIEKLQQVAITDSLTGLYNVRGIRSLGQQRINDQQRFGLELGLIYFDVDNLKLLNDNFGHHKGDECLVAVSDALKNSFRKTDIIARVGGDEFVVIALCQAGSESELRQSCHDACEAFQREFSHQYVGINLDVSFGLKCFSKVDSSDLDTMITEVDSLMYQEKKNRAVNE</sequence>
<dbReference type="PANTHER" id="PTHR45138:SF9">
    <property type="entry name" value="DIGUANYLATE CYCLASE DGCM-RELATED"/>
    <property type="match status" value="1"/>
</dbReference>
<dbReference type="PANTHER" id="PTHR45138">
    <property type="entry name" value="REGULATORY COMPONENTS OF SENSORY TRANSDUCTION SYSTEM"/>
    <property type="match status" value="1"/>
</dbReference>
<dbReference type="InterPro" id="IPR029787">
    <property type="entry name" value="Nucleotide_cyclase"/>
</dbReference>
<name>A0A7X0JY12_9GAMM</name>
<dbReference type="RefSeq" id="WP_166843358.1">
    <property type="nucleotide sequence ID" value="NZ_JAAONY010000004.1"/>
</dbReference>
<dbReference type="Pfam" id="PF00990">
    <property type="entry name" value="GGDEF"/>
    <property type="match status" value="1"/>
</dbReference>
<dbReference type="EC" id="2.7.7.65" evidence="1"/>
<evidence type="ECO:0000313" key="4">
    <source>
        <dbReference type="EMBL" id="MBB6523630.1"/>
    </source>
</evidence>
<evidence type="ECO:0000256" key="1">
    <source>
        <dbReference type="ARBA" id="ARBA00012528"/>
    </source>
</evidence>
<dbReference type="CDD" id="cd01949">
    <property type="entry name" value="GGDEF"/>
    <property type="match status" value="1"/>
</dbReference>
<dbReference type="SMART" id="SM00267">
    <property type="entry name" value="GGDEF"/>
    <property type="match status" value="1"/>
</dbReference>
<evidence type="ECO:0000313" key="5">
    <source>
        <dbReference type="Proteomes" id="UP000528457"/>
    </source>
</evidence>
<dbReference type="SMART" id="SM00065">
    <property type="entry name" value="GAF"/>
    <property type="match status" value="1"/>
</dbReference>
<protein>
    <recommendedName>
        <fullName evidence="1">diguanylate cyclase</fullName>
        <ecNumber evidence="1">2.7.7.65</ecNumber>
    </recommendedName>
</protein>
<comment type="caution">
    <text evidence="4">The sequence shown here is derived from an EMBL/GenBank/DDBJ whole genome shotgun (WGS) entry which is preliminary data.</text>
</comment>
<dbReference type="Pfam" id="PF01590">
    <property type="entry name" value="GAF"/>
    <property type="match status" value="1"/>
</dbReference>
<proteinExistence type="predicted"/>
<dbReference type="InterPro" id="IPR050469">
    <property type="entry name" value="Diguanylate_Cyclase"/>
</dbReference>
<evidence type="ECO:0000259" key="3">
    <source>
        <dbReference type="PROSITE" id="PS50887"/>
    </source>
</evidence>
<dbReference type="PROSITE" id="PS50887">
    <property type="entry name" value="GGDEF"/>
    <property type="match status" value="1"/>
</dbReference>
<dbReference type="NCBIfam" id="TIGR00254">
    <property type="entry name" value="GGDEF"/>
    <property type="match status" value="1"/>
</dbReference>
<reference evidence="4 5" key="1">
    <citation type="submission" date="2020-08" db="EMBL/GenBank/DDBJ databases">
        <title>Genomic Encyclopedia of Type Strains, Phase IV (KMG-IV): sequencing the most valuable type-strain genomes for metagenomic binning, comparative biology and taxonomic classification.</title>
        <authorList>
            <person name="Goeker M."/>
        </authorList>
    </citation>
    <scope>NUCLEOTIDE SEQUENCE [LARGE SCALE GENOMIC DNA]</scope>
    <source>
        <strain evidence="4 5">DSM 22368</strain>
    </source>
</reference>
<dbReference type="InterPro" id="IPR000160">
    <property type="entry name" value="GGDEF_dom"/>
</dbReference>
<organism evidence="4 5">
    <name type="scientific">Pseudoteredinibacter isoporae</name>
    <dbReference type="NCBI Taxonomy" id="570281"/>
    <lineage>
        <taxon>Bacteria</taxon>
        <taxon>Pseudomonadati</taxon>
        <taxon>Pseudomonadota</taxon>
        <taxon>Gammaproteobacteria</taxon>
        <taxon>Cellvibrionales</taxon>
        <taxon>Cellvibrionaceae</taxon>
        <taxon>Pseudoteredinibacter</taxon>
    </lineage>
</organism>
<keyword evidence="5" id="KW-1185">Reference proteome</keyword>
<dbReference type="SUPFAM" id="SSF55073">
    <property type="entry name" value="Nucleotide cyclase"/>
    <property type="match status" value="1"/>
</dbReference>
<accession>A0A7X0JY12</accession>
<dbReference type="AlphaFoldDB" id="A0A7X0JY12"/>
<feature type="domain" description="GGDEF" evidence="3">
    <location>
        <begin position="197"/>
        <end position="327"/>
    </location>
</feature>
<dbReference type="Gene3D" id="3.30.70.270">
    <property type="match status" value="1"/>
</dbReference>
<dbReference type="GO" id="GO:0052621">
    <property type="term" value="F:diguanylate cyclase activity"/>
    <property type="evidence" value="ECO:0007669"/>
    <property type="project" value="UniProtKB-EC"/>
</dbReference>
<dbReference type="InterPro" id="IPR003018">
    <property type="entry name" value="GAF"/>
</dbReference>
<dbReference type="FunCoup" id="A0A7X0JY12">
    <property type="interactions" value="127"/>
</dbReference>
<dbReference type="EMBL" id="JACHHT010000004">
    <property type="protein sequence ID" value="MBB6523630.1"/>
    <property type="molecule type" value="Genomic_DNA"/>
</dbReference>
<dbReference type="InterPro" id="IPR043128">
    <property type="entry name" value="Rev_trsase/Diguanyl_cyclase"/>
</dbReference>
<dbReference type="Gene3D" id="3.30.450.40">
    <property type="match status" value="1"/>
</dbReference>